<feature type="transmembrane region" description="Helical" evidence="9">
    <location>
        <begin position="202"/>
        <end position="221"/>
    </location>
</feature>
<evidence type="ECO:0000256" key="8">
    <source>
        <dbReference type="PIRNR" id="PIRNR005353"/>
    </source>
</evidence>
<evidence type="ECO:0000256" key="9">
    <source>
        <dbReference type="SAM" id="Phobius"/>
    </source>
</evidence>
<dbReference type="Proteomes" id="UP000253606">
    <property type="component" value="Chromosome"/>
</dbReference>
<reference evidence="10 11" key="1">
    <citation type="journal article" date="2018" name="Front. Microbiol.">
        <title>Hydrolytic Capabilities as a Key to Environmental Success: Chitinolytic and Cellulolytic Acidobacteria From Acidic Sub-arctic Soils and Boreal Peatlands.</title>
        <authorList>
            <person name="Belova S.E."/>
            <person name="Ravin N.V."/>
            <person name="Pankratov T.A."/>
            <person name="Rakitin A.L."/>
            <person name="Ivanova A.A."/>
            <person name="Beletsky A.V."/>
            <person name="Mardanov A.V."/>
            <person name="Sinninghe Damste J.S."/>
            <person name="Dedysh S.N."/>
        </authorList>
    </citation>
    <scope>NUCLEOTIDE SEQUENCE [LARGE SCALE GENOMIC DNA]</scope>
    <source>
        <strain evidence="10 11">SBC82</strain>
    </source>
</reference>
<feature type="transmembrane region" description="Helical" evidence="9">
    <location>
        <begin position="26"/>
        <end position="47"/>
    </location>
</feature>
<feature type="transmembrane region" description="Helical" evidence="9">
    <location>
        <begin position="102"/>
        <end position="126"/>
    </location>
</feature>
<evidence type="ECO:0000313" key="11">
    <source>
        <dbReference type="Proteomes" id="UP000253606"/>
    </source>
</evidence>
<dbReference type="GO" id="GO:0005345">
    <property type="term" value="F:purine nucleobase transmembrane transporter activity"/>
    <property type="evidence" value="ECO:0007669"/>
    <property type="project" value="TreeGrafter"/>
</dbReference>
<evidence type="ECO:0000256" key="4">
    <source>
        <dbReference type="ARBA" id="ARBA00022475"/>
    </source>
</evidence>
<feature type="transmembrane region" description="Helical" evidence="9">
    <location>
        <begin position="54"/>
        <end position="76"/>
    </location>
</feature>
<feature type="transmembrane region" description="Helical" evidence="9">
    <location>
        <begin position="332"/>
        <end position="357"/>
    </location>
</feature>
<dbReference type="EMBL" id="CP030840">
    <property type="protein sequence ID" value="AXC12778.1"/>
    <property type="molecule type" value="Genomic_DNA"/>
</dbReference>
<comment type="subcellular location">
    <subcellularLocation>
        <location evidence="1 8">Cell membrane</location>
        <topology evidence="1 8">Multi-pass membrane protein</topology>
    </subcellularLocation>
</comment>
<feature type="transmembrane region" description="Helical" evidence="9">
    <location>
        <begin position="420"/>
        <end position="437"/>
    </location>
</feature>
<name>A0A2Z5G0W6_9BACT</name>
<dbReference type="KEGG" id="abas:ACPOL_3493"/>
<evidence type="ECO:0000313" key="10">
    <source>
        <dbReference type="EMBL" id="AXC12778.1"/>
    </source>
</evidence>
<accession>A0A2Z5G0W6</accession>
<dbReference type="InterPro" id="IPR006043">
    <property type="entry name" value="NCS2"/>
</dbReference>
<protein>
    <submittedName>
        <fullName evidence="10">Xanthine/uracil/thiamine/ascorbate permease family protein</fullName>
    </submittedName>
</protein>
<sequence length="439" mass="46484">MRDTLIGRIENYFEFSVLGTNWRTEVLAGFTTFITMAYIVVVNPAILHEAGMPLAAVTAATCLSAAIGSILMGVMARYPIALAPGMGLNAYFTYSVVKGLGIPWQTALGAVFLSGVVFVLLTVTGLRQKILRSIPHELYPAVAGGIGLFIAFIGLKNSGIIVANSSTMISLGNVRSPETALALFGVLLVAALQVWQVRGGMLIGIVGTALSGWTLGLVHWQPTPYNLSAITATAFKLDLRGALRFGIFEIVFIFLFVDLFDNLGTLVAVTKKAGLIGSDHEIPRVDRILLADATATICGSLAGTSTVTSYVESAAGVAAGGRSGVTAIVTGLLFLVALFVAPFLGVLPSAATAPALIVVGSLMLSTISEIPWQDPLVAFPAFLTLIMIPLTYSIASGLGFGMIAYAGLRLIRGRFRREDWLLYVLAILFLLRFVYMGKA</sequence>
<keyword evidence="5 8" id="KW-0812">Transmembrane</keyword>
<evidence type="ECO:0000256" key="3">
    <source>
        <dbReference type="ARBA" id="ARBA00022448"/>
    </source>
</evidence>
<dbReference type="InterPro" id="IPR026033">
    <property type="entry name" value="Azg-like_bact_archaea"/>
</dbReference>
<keyword evidence="6 8" id="KW-1133">Transmembrane helix</keyword>
<evidence type="ECO:0000256" key="2">
    <source>
        <dbReference type="ARBA" id="ARBA00005697"/>
    </source>
</evidence>
<dbReference type="AlphaFoldDB" id="A0A2Z5G0W6"/>
<evidence type="ECO:0000256" key="7">
    <source>
        <dbReference type="ARBA" id="ARBA00023136"/>
    </source>
</evidence>
<dbReference type="OrthoDB" id="9808458at2"/>
<dbReference type="GO" id="GO:0005886">
    <property type="term" value="C:plasma membrane"/>
    <property type="evidence" value="ECO:0007669"/>
    <property type="project" value="UniProtKB-SubCell"/>
</dbReference>
<keyword evidence="4 8" id="KW-1003">Cell membrane</keyword>
<dbReference type="PIRSF" id="PIRSF005353">
    <property type="entry name" value="PbuG"/>
    <property type="match status" value="1"/>
</dbReference>
<keyword evidence="11" id="KW-1185">Reference proteome</keyword>
<dbReference type="Pfam" id="PF00860">
    <property type="entry name" value="Xan_ur_permease"/>
    <property type="match status" value="1"/>
</dbReference>
<keyword evidence="3 8" id="KW-0813">Transport</keyword>
<proteinExistence type="inferred from homology"/>
<comment type="similarity">
    <text evidence="2 8">Belongs to the nucleobase:cation symporter-2 (NCS2) (TC 2.A.40) family. Azg-like subfamily.</text>
</comment>
<gene>
    <name evidence="10" type="ORF">ACPOL_3493</name>
</gene>
<evidence type="ECO:0000256" key="1">
    <source>
        <dbReference type="ARBA" id="ARBA00004651"/>
    </source>
</evidence>
<evidence type="ECO:0000256" key="5">
    <source>
        <dbReference type="ARBA" id="ARBA00022692"/>
    </source>
</evidence>
<dbReference type="PANTHER" id="PTHR43337">
    <property type="entry name" value="XANTHINE/URACIL PERMEASE C887.17-RELATED"/>
    <property type="match status" value="1"/>
</dbReference>
<keyword evidence="7 8" id="KW-0472">Membrane</keyword>
<dbReference type="PANTHER" id="PTHR43337:SF1">
    <property type="entry name" value="XANTHINE_URACIL PERMEASE C887.17-RELATED"/>
    <property type="match status" value="1"/>
</dbReference>
<feature type="transmembrane region" description="Helical" evidence="9">
    <location>
        <begin position="377"/>
        <end position="408"/>
    </location>
</feature>
<dbReference type="InterPro" id="IPR045018">
    <property type="entry name" value="Azg-like"/>
</dbReference>
<feature type="transmembrane region" description="Helical" evidence="9">
    <location>
        <begin position="138"/>
        <end position="159"/>
    </location>
</feature>
<feature type="transmembrane region" description="Helical" evidence="9">
    <location>
        <begin position="241"/>
        <end position="260"/>
    </location>
</feature>
<evidence type="ECO:0000256" key="6">
    <source>
        <dbReference type="ARBA" id="ARBA00022989"/>
    </source>
</evidence>
<organism evidence="10 11">
    <name type="scientific">Acidisarcina polymorpha</name>
    <dbReference type="NCBI Taxonomy" id="2211140"/>
    <lineage>
        <taxon>Bacteria</taxon>
        <taxon>Pseudomonadati</taxon>
        <taxon>Acidobacteriota</taxon>
        <taxon>Terriglobia</taxon>
        <taxon>Terriglobales</taxon>
        <taxon>Acidobacteriaceae</taxon>
        <taxon>Acidisarcina</taxon>
    </lineage>
</organism>
<feature type="transmembrane region" description="Helical" evidence="9">
    <location>
        <begin position="179"/>
        <end position="195"/>
    </location>
</feature>